<reference evidence="3" key="1">
    <citation type="submission" date="2017-02" db="UniProtKB">
        <authorList>
            <consortium name="WormBaseParasite"/>
        </authorList>
    </citation>
    <scope>IDENTIFICATION</scope>
</reference>
<gene>
    <name evidence="1" type="ORF">HNAJ_LOCUS1964</name>
</gene>
<dbReference type="AlphaFoldDB" id="A0A0R3T4H8"/>
<sequence length="80" mass="8805">MDAVTQRIRCQFSYYIPDLEERDLFTIHDCSICIGNLRVKASLFTLTTNVATNAVASVSSLAQAAASDACQRDQVVTFQT</sequence>
<proteinExistence type="predicted"/>
<evidence type="ECO:0000313" key="3">
    <source>
        <dbReference type="WBParaSite" id="HNAJ_0000196501-mRNA-1"/>
    </source>
</evidence>
<dbReference type="EMBL" id="UZAE01000866">
    <property type="protein sequence ID" value="VDN97823.1"/>
    <property type="molecule type" value="Genomic_DNA"/>
</dbReference>
<organism evidence="3">
    <name type="scientific">Rodentolepis nana</name>
    <name type="common">Dwarf tapeworm</name>
    <name type="synonym">Hymenolepis nana</name>
    <dbReference type="NCBI Taxonomy" id="102285"/>
    <lineage>
        <taxon>Eukaryota</taxon>
        <taxon>Metazoa</taxon>
        <taxon>Spiralia</taxon>
        <taxon>Lophotrochozoa</taxon>
        <taxon>Platyhelminthes</taxon>
        <taxon>Cestoda</taxon>
        <taxon>Eucestoda</taxon>
        <taxon>Cyclophyllidea</taxon>
        <taxon>Hymenolepididae</taxon>
        <taxon>Rodentolepis</taxon>
    </lineage>
</organism>
<name>A0A0R3T4H8_RODNA</name>
<protein>
    <submittedName>
        <fullName evidence="1 3">Uncharacterized protein</fullName>
    </submittedName>
</protein>
<keyword evidence="2" id="KW-1185">Reference proteome</keyword>
<dbReference type="WBParaSite" id="HNAJ_0000196501-mRNA-1">
    <property type="protein sequence ID" value="HNAJ_0000196501-mRNA-1"/>
    <property type="gene ID" value="HNAJ_0000196501"/>
</dbReference>
<reference evidence="1 2" key="2">
    <citation type="submission" date="2018-11" db="EMBL/GenBank/DDBJ databases">
        <authorList>
            <consortium name="Pathogen Informatics"/>
        </authorList>
    </citation>
    <scope>NUCLEOTIDE SEQUENCE [LARGE SCALE GENOMIC DNA]</scope>
</reference>
<accession>A0A0R3T4H8</accession>
<evidence type="ECO:0000313" key="1">
    <source>
        <dbReference type="EMBL" id="VDN97823.1"/>
    </source>
</evidence>
<evidence type="ECO:0000313" key="2">
    <source>
        <dbReference type="Proteomes" id="UP000278807"/>
    </source>
</evidence>
<dbReference type="Proteomes" id="UP000278807">
    <property type="component" value="Unassembled WGS sequence"/>
</dbReference>